<protein>
    <submittedName>
        <fullName evidence="6">TetR/AcrR family transcriptional regulator</fullName>
    </submittedName>
</protein>
<dbReference type="RefSeq" id="WP_272008579.1">
    <property type="nucleotide sequence ID" value="NZ_JAQNDN010000024.1"/>
</dbReference>
<evidence type="ECO:0000256" key="1">
    <source>
        <dbReference type="ARBA" id="ARBA00023015"/>
    </source>
</evidence>
<dbReference type="Gene3D" id="1.10.10.60">
    <property type="entry name" value="Homeodomain-like"/>
    <property type="match status" value="2"/>
</dbReference>
<evidence type="ECO:0000313" key="7">
    <source>
        <dbReference type="Proteomes" id="UP001217838"/>
    </source>
</evidence>
<dbReference type="InterPro" id="IPR009057">
    <property type="entry name" value="Homeodomain-like_sf"/>
</dbReference>
<keyword evidence="3" id="KW-0804">Transcription</keyword>
<feature type="domain" description="HTH tetR-type" evidence="5">
    <location>
        <begin position="108"/>
        <end position="168"/>
    </location>
</feature>
<dbReference type="InterPro" id="IPR001647">
    <property type="entry name" value="HTH_TetR"/>
</dbReference>
<evidence type="ECO:0000313" key="6">
    <source>
        <dbReference type="EMBL" id="MDC0674387.1"/>
    </source>
</evidence>
<dbReference type="SUPFAM" id="SSF48498">
    <property type="entry name" value="Tetracyclin repressor-like, C-terminal domain"/>
    <property type="match status" value="1"/>
</dbReference>
<keyword evidence="1" id="KW-0805">Transcription regulation</keyword>
<keyword evidence="7" id="KW-1185">Reference proteome</keyword>
<feature type="DNA-binding region" description="H-T-H motif" evidence="4">
    <location>
        <begin position="131"/>
        <end position="150"/>
    </location>
</feature>
<dbReference type="PROSITE" id="PS50977">
    <property type="entry name" value="HTH_TETR_2"/>
    <property type="match status" value="2"/>
</dbReference>
<gene>
    <name evidence="6" type="ORF">POL58_41950</name>
</gene>
<accession>A0ABT5BJQ8</accession>
<dbReference type="Proteomes" id="UP001217838">
    <property type="component" value="Unassembled WGS sequence"/>
</dbReference>
<evidence type="ECO:0000256" key="2">
    <source>
        <dbReference type="ARBA" id="ARBA00023125"/>
    </source>
</evidence>
<dbReference type="InterPro" id="IPR039536">
    <property type="entry name" value="TetR_C_Proteobacteria"/>
</dbReference>
<dbReference type="Gene3D" id="1.10.357.10">
    <property type="entry name" value="Tetracycline Repressor, domain 2"/>
    <property type="match status" value="1"/>
</dbReference>
<evidence type="ECO:0000259" key="5">
    <source>
        <dbReference type="PROSITE" id="PS50977"/>
    </source>
</evidence>
<dbReference type="InterPro" id="IPR036271">
    <property type="entry name" value="Tet_transcr_reg_TetR-rel_C_sf"/>
</dbReference>
<comment type="caution">
    <text evidence="6">The sequence shown here is derived from an EMBL/GenBank/DDBJ whole genome shotgun (WGS) entry which is preliminary data.</text>
</comment>
<proteinExistence type="predicted"/>
<dbReference type="Pfam" id="PF14246">
    <property type="entry name" value="TetR_C_7"/>
    <property type="match status" value="1"/>
</dbReference>
<dbReference type="PANTHER" id="PTHR30055:SF234">
    <property type="entry name" value="HTH-TYPE TRANSCRIPTIONAL REGULATOR BETI"/>
    <property type="match status" value="1"/>
</dbReference>
<reference evidence="6 7" key="1">
    <citation type="submission" date="2022-11" db="EMBL/GenBank/DDBJ databases">
        <title>Minimal conservation of predation-associated metabolite biosynthetic gene clusters underscores biosynthetic potential of Myxococcota including descriptions for ten novel species: Archangium lansinium sp. nov., Myxococcus landrumus sp. nov., Nannocystis bai.</title>
        <authorList>
            <person name="Ahearne A."/>
            <person name="Stevens C."/>
            <person name="Dowd S."/>
        </authorList>
    </citation>
    <scope>NUCLEOTIDE SEQUENCE [LARGE SCALE GENOMIC DNA]</scope>
    <source>
        <strain evidence="6 7">NCELM</strain>
    </source>
</reference>
<feature type="domain" description="HTH tetR-type" evidence="5">
    <location>
        <begin position="45"/>
        <end position="105"/>
    </location>
</feature>
<evidence type="ECO:0000256" key="4">
    <source>
        <dbReference type="PROSITE-ProRule" id="PRU00335"/>
    </source>
</evidence>
<dbReference type="PRINTS" id="PR00455">
    <property type="entry name" value="HTHTETR"/>
</dbReference>
<dbReference type="PANTHER" id="PTHR30055">
    <property type="entry name" value="HTH-TYPE TRANSCRIPTIONAL REGULATOR RUTR"/>
    <property type="match status" value="1"/>
</dbReference>
<feature type="DNA-binding region" description="H-T-H motif" evidence="4">
    <location>
        <begin position="68"/>
        <end position="87"/>
    </location>
</feature>
<evidence type="ECO:0000256" key="3">
    <source>
        <dbReference type="ARBA" id="ARBA00023163"/>
    </source>
</evidence>
<name>A0ABT5BJQ8_9BACT</name>
<dbReference type="InterPro" id="IPR050109">
    <property type="entry name" value="HTH-type_TetR-like_transc_reg"/>
</dbReference>
<dbReference type="EMBL" id="JAQNDN010000024">
    <property type="protein sequence ID" value="MDC0674387.1"/>
    <property type="molecule type" value="Genomic_DNA"/>
</dbReference>
<organism evidence="6 7">
    <name type="scientific">Nannocystis radixulma</name>
    <dbReference type="NCBI Taxonomy" id="2995305"/>
    <lineage>
        <taxon>Bacteria</taxon>
        <taxon>Pseudomonadati</taxon>
        <taxon>Myxococcota</taxon>
        <taxon>Polyangia</taxon>
        <taxon>Nannocystales</taxon>
        <taxon>Nannocystaceae</taxon>
        <taxon>Nannocystis</taxon>
    </lineage>
</organism>
<dbReference type="SUPFAM" id="SSF46689">
    <property type="entry name" value="Homeodomain-like"/>
    <property type="match status" value="2"/>
</dbReference>
<sequence>MSERTCTHDHARICAARKNPVATVSHALDGTERLIHISLVPSQATVTLPELLEVARRLVDEAGADALTMDRLAEAAGISRSSAYRLVGSREALVQQLAAAGVDVEARGDARERVLAAARDVFSRQGLDGATIEAIAEAAGVGTATVYRQFGDKKGLLRAFAQSMKIRRTVWDAARGPSGDLEADLERVAVTALEQLRGDEALMRIILGERLRGSSLLGELADAPDRSIHGLAALLRHYVERGELLDEDPYRLARALQGLLFGFGLFGTLWGLPGDGDPLRDAKTVVAIFLRGAKRGVK</sequence>
<dbReference type="Pfam" id="PF00440">
    <property type="entry name" value="TetR_N"/>
    <property type="match status" value="2"/>
</dbReference>
<keyword evidence="2 4" id="KW-0238">DNA-binding</keyword>